<feature type="non-terminal residue" evidence="6">
    <location>
        <position position="294"/>
    </location>
</feature>
<dbReference type="EMBL" id="KZ308173">
    <property type="protein sequence ID" value="KAG8223783.1"/>
    <property type="molecule type" value="Genomic_DNA"/>
</dbReference>
<dbReference type="SUPFAM" id="SSF69179">
    <property type="entry name" value="Integrin domains"/>
    <property type="match status" value="1"/>
</dbReference>
<evidence type="ECO:0000256" key="4">
    <source>
        <dbReference type="ARBA" id="ARBA00023180"/>
    </source>
</evidence>
<dbReference type="AlphaFoldDB" id="A0A8K0K0N7"/>
<evidence type="ECO:0000256" key="2">
    <source>
        <dbReference type="ARBA" id="ARBA00023037"/>
    </source>
</evidence>
<comment type="caution">
    <text evidence="6">The sequence shown here is derived from an EMBL/GenBank/DDBJ whole genome shotgun (WGS) entry which is preliminary data.</text>
</comment>
<dbReference type="Gene3D" id="2.60.40.1510">
    <property type="entry name" value="ntegrin, alpha v. Chain A, domain 3"/>
    <property type="match status" value="1"/>
</dbReference>
<dbReference type="PANTHER" id="PTHR23220">
    <property type="entry name" value="INTEGRIN ALPHA"/>
    <property type="match status" value="1"/>
</dbReference>
<dbReference type="PANTHER" id="PTHR23220:SF83">
    <property type="entry name" value="INTEGRIN ALPHA-PS3-RELATED"/>
    <property type="match status" value="1"/>
</dbReference>
<keyword evidence="4" id="KW-0325">Glycoprotein</keyword>
<keyword evidence="2" id="KW-0401">Integrin</keyword>
<evidence type="ECO:0000256" key="1">
    <source>
        <dbReference type="ARBA" id="ARBA00004479"/>
    </source>
</evidence>
<dbReference type="Pfam" id="PF20805">
    <property type="entry name" value="Integrin_A_Ig_2"/>
    <property type="match status" value="1"/>
</dbReference>
<feature type="domain" description="Integrin alpha second immunoglobulin-like" evidence="5">
    <location>
        <begin position="62"/>
        <end position="207"/>
    </location>
</feature>
<reference evidence="6" key="2">
    <citation type="submission" date="2017-10" db="EMBL/GenBank/DDBJ databases">
        <title>Ladona fulva Genome sequencing and assembly.</title>
        <authorList>
            <person name="Murali S."/>
            <person name="Richards S."/>
            <person name="Bandaranaike D."/>
            <person name="Bellair M."/>
            <person name="Blankenburg K."/>
            <person name="Chao H."/>
            <person name="Dinh H."/>
            <person name="Doddapaneni H."/>
            <person name="Dugan-Rocha S."/>
            <person name="Elkadiri S."/>
            <person name="Gnanaolivu R."/>
            <person name="Hernandez B."/>
            <person name="Skinner E."/>
            <person name="Javaid M."/>
            <person name="Lee S."/>
            <person name="Li M."/>
            <person name="Ming W."/>
            <person name="Munidasa M."/>
            <person name="Muniz J."/>
            <person name="Nguyen L."/>
            <person name="Hughes D."/>
            <person name="Osuji N."/>
            <person name="Pu L.-L."/>
            <person name="Puazo M."/>
            <person name="Qu C."/>
            <person name="Quiroz J."/>
            <person name="Raj R."/>
            <person name="Weissenberger G."/>
            <person name="Xin Y."/>
            <person name="Zou X."/>
            <person name="Han Y."/>
            <person name="Worley K."/>
            <person name="Muzny D."/>
            <person name="Gibbs R."/>
        </authorList>
    </citation>
    <scope>NUCLEOTIDE SEQUENCE</scope>
    <source>
        <strain evidence="6">Sampled in the wild</strain>
    </source>
</reference>
<keyword evidence="7" id="KW-1185">Reference proteome</keyword>
<dbReference type="OrthoDB" id="5317514at2759"/>
<gene>
    <name evidence="6" type="ORF">J437_LFUL001503</name>
</gene>
<proteinExistence type="predicted"/>
<accession>A0A8K0K0N7</accession>
<evidence type="ECO:0000259" key="5">
    <source>
        <dbReference type="Pfam" id="PF20805"/>
    </source>
</evidence>
<protein>
    <recommendedName>
        <fullName evidence="5">Integrin alpha second immunoglobulin-like domain-containing protein</fullName>
    </recommendedName>
</protein>
<evidence type="ECO:0000313" key="7">
    <source>
        <dbReference type="Proteomes" id="UP000792457"/>
    </source>
</evidence>
<dbReference type="GO" id="GO:0007157">
    <property type="term" value="P:heterophilic cell-cell adhesion via plasma membrane cell adhesion molecules"/>
    <property type="evidence" value="ECO:0007669"/>
    <property type="project" value="UniProtKB-ARBA"/>
</dbReference>
<organism evidence="6 7">
    <name type="scientific">Ladona fulva</name>
    <name type="common">Scarce chaser dragonfly</name>
    <name type="synonym">Libellula fulva</name>
    <dbReference type="NCBI Taxonomy" id="123851"/>
    <lineage>
        <taxon>Eukaryota</taxon>
        <taxon>Metazoa</taxon>
        <taxon>Ecdysozoa</taxon>
        <taxon>Arthropoda</taxon>
        <taxon>Hexapoda</taxon>
        <taxon>Insecta</taxon>
        <taxon>Pterygota</taxon>
        <taxon>Palaeoptera</taxon>
        <taxon>Odonata</taxon>
        <taxon>Epiprocta</taxon>
        <taxon>Anisoptera</taxon>
        <taxon>Libelluloidea</taxon>
        <taxon>Libellulidae</taxon>
        <taxon>Ladona</taxon>
    </lineage>
</organism>
<evidence type="ECO:0000313" key="6">
    <source>
        <dbReference type="EMBL" id="KAG8223783.1"/>
    </source>
</evidence>
<reference evidence="6" key="1">
    <citation type="submission" date="2013-04" db="EMBL/GenBank/DDBJ databases">
        <authorList>
            <person name="Qu J."/>
            <person name="Murali S.C."/>
            <person name="Bandaranaike D."/>
            <person name="Bellair M."/>
            <person name="Blankenburg K."/>
            <person name="Chao H."/>
            <person name="Dinh H."/>
            <person name="Doddapaneni H."/>
            <person name="Downs B."/>
            <person name="Dugan-Rocha S."/>
            <person name="Elkadiri S."/>
            <person name="Gnanaolivu R.D."/>
            <person name="Hernandez B."/>
            <person name="Javaid M."/>
            <person name="Jayaseelan J.C."/>
            <person name="Lee S."/>
            <person name="Li M."/>
            <person name="Ming W."/>
            <person name="Munidasa M."/>
            <person name="Muniz J."/>
            <person name="Nguyen L."/>
            <person name="Ongeri F."/>
            <person name="Osuji N."/>
            <person name="Pu L.-L."/>
            <person name="Puazo M."/>
            <person name="Qu C."/>
            <person name="Quiroz J."/>
            <person name="Raj R."/>
            <person name="Weissenberger G."/>
            <person name="Xin Y."/>
            <person name="Zou X."/>
            <person name="Han Y."/>
            <person name="Richards S."/>
            <person name="Worley K."/>
            <person name="Muzny D."/>
            <person name="Gibbs R."/>
        </authorList>
    </citation>
    <scope>NUCLEOTIDE SEQUENCE</scope>
    <source>
        <strain evidence="6">Sampled in the wild</strain>
    </source>
</reference>
<dbReference type="GO" id="GO:0005178">
    <property type="term" value="F:integrin binding"/>
    <property type="evidence" value="ECO:0007669"/>
    <property type="project" value="TreeGrafter"/>
</dbReference>
<dbReference type="GO" id="GO:0008305">
    <property type="term" value="C:integrin complex"/>
    <property type="evidence" value="ECO:0007669"/>
    <property type="project" value="TreeGrafter"/>
</dbReference>
<feature type="non-terminal residue" evidence="6">
    <location>
        <position position="1"/>
    </location>
</feature>
<dbReference type="GO" id="GO:0009897">
    <property type="term" value="C:external side of plasma membrane"/>
    <property type="evidence" value="ECO:0007669"/>
    <property type="project" value="TreeGrafter"/>
</dbReference>
<dbReference type="InterPro" id="IPR032695">
    <property type="entry name" value="Integrin_dom_sf"/>
</dbReference>
<sequence>KSNNFQPLRVTVNYALKEEKKNKSQVIVSGGKVTGYDNFCKRCPTTKPILPLTKEYPFAHDCGDDNICRADLIVNGDIPILSEPSDGKAVPFLVGSHEDLELTVTVQNKKGAEKSYKPYITVILPSGIDTQQIHHGECDKVDSPEGCNFHDKVSGQIYIRCDVGGVNGGLMPEEEEIVEMSLDLTNLHGSPVENITICAASASEEVNNTDNLKSIPVHFKYIADITITGKAETEQFNFIDKKATADNLFDLNHIYEVQKFGVSPVEEVKIEIFVPYAIEDFNGNFIEFLTLKYE</sequence>
<dbReference type="InterPro" id="IPR048285">
    <property type="entry name" value="Integrin_alpha_Ig-like_2"/>
</dbReference>
<dbReference type="Proteomes" id="UP000792457">
    <property type="component" value="Unassembled WGS sequence"/>
</dbReference>
<evidence type="ECO:0000256" key="3">
    <source>
        <dbReference type="ARBA" id="ARBA00023136"/>
    </source>
</evidence>
<name>A0A8K0K0N7_LADFU</name>
<dbReference type="GO" id="GO:0033627">
    <property type="term" value="P:cell adhesion mediated by integrin"/>
    <property type="evidence" value="ECO:0007669"/>
    <property type="project" value="TreeGrafter"/>
</dbReference>
<dbReference type="GO" id="GO:0007229">
    <property type="term" value="P:integrin-mediated signaling pathway"/>
    <property type="evidence" value="ECO:0007669"/>
    <property type="project" value="UniProtKB-KW"/>
</dbReference>
<comment type="subcellular location">
    <subcellularLocation>
        <location evidence="1">Membrane</location>
        <topology evidence="1">Single-pass type I membrane protein</topology>
    </subcellularLocation>
</comment>
<dbReference type="GO" id="GO:0007160">
    <property type="term" value="P:cell-matrix adhesion"/>
    <property type="evidence" value="ECO:0007669"/>
    <property type="project" value="TreeGrafter"/>
</dbReference>
<keyword evidence="3" id="KW-0472">Membrane</keyword>